<dbReference type="PANTHER" id="PTHR16026:SF0">
    <property type="entry name" value="CARTILAGE ACIDIC PROTEIN 1"/>
    <property type="match status" value="1"/>
</dbReference>
<keyword evidence="1" id="KW-0732">Signal</keyword>
<reference evidence="4" key="1">
    <citation type="journal article" date="2014" name="Genome Biol. Evol.">
        <title>Pangenome evidence for extensive interdomain horizontal transfer affecting lineage core and shell genes in uncultured planktonic thaumarchaeota and euryarchaeota.</title>
        <authorList>
            <person name="Deschamps P."/>
            <person name="Zivanovic Y."/>
            <person name="Moreira D."/>
            <person name="Rodriguez-Valera F."/>
            <person name="Lopez-Garcia P."/>
        </authorList>
    </citation>
    <scope>NUCLEOTIDE SEQUENCE</scope>
</reference>
<keyword evidence="2" id="KW-0472">Membrane</keyword>
<dbReference type="InterPro" id="IPR027039">
    <property type="entry name" value="Crtac1"/>
</dbReference>
<evidence type="ECO:0000313" key="4">
    <source>
        <dbReference type="EMBL" id="AIF07510.1"/>
    </source>
</evidence>
<dbReference type="InterPro" id="IPR013517">
    <property type="entry name" value="FG-GAP"/>
</dbReference>
<name>A0A075GX60_9EURY</name>
<dbReference type="SUPFAM" id="SSF69318">
    <property type="entry name" value="Integrin alpha N-terminal domain"/>
    <property type="match status" value="2"/>
</dbReference>
<feature type="domain" description="ASPIC/UnbV" evidence="3">
    <location>
        <begin position="519"/>
        <end position="586"/>
    </location>
</feature>
<dbReference type="InterPro" id="IPR011519">
    <property type="entry name" value="UnbV_ASPIC"/>
</dbReference>
<organism evidence="4">
    <name type="scientific">uncultured marine group II/III euryarchaeote KM3_203_B10</name>
    <dbReference type="NCBI Taxonomy" id="1457981"/>
    <lineage>
        <taxon>Archaea</taxon>
        <taxon>Methanobacteriati</taxon>
        <taxon>Methanobacteriota</taxon>
        <taxon>environmental samples</taxon>
    </lineage>
</organism>
<dbReference type="EMBL" id="KF900804">
    <property type="protein sequence ID" value="AIF07510.1"/>
    <property type="molecule type" value="Genomic_DNA"/>
</dbReference>
<keyword evidence="2" id="KW-1133">Transmembrane helix</keyword>
<evidence type="ECO:0000256" key="1">
    <source>
        <dbReference type="ARBA" id="ARBA00022729"/>
    </source>
</evidence>
<evidence type="ECO:0000256" key="2">
    <source>
        <dbReference type="SAM" id="Phobius"/>
    </source>
</evidence>
<feature type="transmembrane region" description="Helical" evidence="2">
    <location>
        <begin position="601"/>
        <end position="618"/>
    </location>
</feature>
<dbReference type="AlphaFoldDB" id="A0A075GX60"/>
<dbReference type="InterPro" id="IPR028994">
    <property type="entry name" value="Integrin_alpha_N"/>
</dbReference>
<keyword evidence="2" id="KW-0812">Transmembrane</keyword>
<sequence length="624" mass="66703">MSTGCLRNQGIVLLLVLLLAASLLPSPGQAGVSGRAYEGIEFTDVTNESGFGAISPGGTTEWAAYGPGVAWGDYDGDGDLDAYVTARFDHLGFELGNFTTGRTYLMQSSGAPNYTFTDVSDEAGVGLLNSTAIGASWADYDNDGDLDLYISNYGWADFLNLTTGTQGVPNILFANKGDGTFNDVTSYAGVGNPGHSTNGIWADYDHDGDLDLYSMNAGIVDERDFVLHTETNILYRNNGNGTFEDYTAEAGGISGQDLQPEADNTPKLGPMISIHGSAPANPSAQAIIQGELGTSGAGSGISWAGVWFDYNDDGWEDLFIASDFGISPLYQNDKDGTFTVVTYDAGLSDPGTGMGTHPADYDNDGDFDLCQTNFGPNYLWQNQGDGTYVQMGDALLEREPEKIPIVNWDCHWLDYDLDGDWDLWYGAGRINTYVWVQNNSLYQNIGDGVLVDVTDQLGLGGHTKTMGAAMADYDNDGDIDILLGDADGPIRLFENNAAQVSGNHWLKVSLNGSASNIHGIGALVTLEFEDGRTIQQQSYAGDGFLGSSDPAVHFGLGQETSVAEVRVLWSTGHTQIVEDVTADQTLVVDEEMPPALQASQVQNIILGLLGLMAVALLYRNMQSS</sequence>
<dbReference type="Pfam" id="PF07593">
    <property type="entry name" value="UnbV_ASPIC"/>
    <property type="match status" value="1"/>
</dbReference>
<accession>A0A075GX60</accession>
<dbReference type="PANTHER" id="PTHR16026">
    <property type="entry name" value="CARTILAGE ACIDIC PROTEIN 1"/>
    <property type="match status" value="1"/>
</dbReference>
<dbReference type="Gene3D" id="2.130.10.130">
    <property type="entry name" value="Integrin alpha, N-terminal"/>
    <property type="match status" value="1"/>
</dbReference>
<proteinExistence type="predicted"/>
<protein>
    <submittedName>
        <fullName evidence="4">ASPIC/UnbV domain-containing protein</fullName>
    </submittedName>
</protein>
<dbReference type="Pfam" id="PF13517">
    <property type="entry name" value="FG-GAP_3"/>
    <property type="match status" value="3"/>
</dbReference>
<evidence type="ECO:0000259" key="3">
    <source>
        <dbReference type="Pfam" id="PF07593"/>
    </source>
</evidence>